<dbReference type="PANTHER" id="PTHR33307">
    <property type="entry name" value="ALPHA-RHAMNOSIDASE (EUROFUNG)"/>
    <property type="match status" value="1"/>
</dbReference>
<reference evidence="8" key="1">
    <citation type="submission" date="2020-05" db="EMBL/GenBank/DDBJ databases">
        <authorList>
            <person name="Chiriac C."/>
            <person name="Salcher M."/>
            <person name="Ghai R."/>
            <person name="Kavagutti S V."/>
        </authorList>
    </citation>
    <scope>NUCLEOTIDE SEQUENCE</scope>
</reference>
<evidence type="ECO:0000313" key="8">
    <source>
        <dbReference type="EMBL" id="CAB4537036.1"/>
    </source>
</evidence>
<dbReference type="GO" id="GO:0030596">
    <property type="term" value="F:alpha-L-rhamnosidase activity"/>
    <property type="evidence" value="ECO:0007669"/>
    <property type="project" value="UniProtKB-EC"/>
</dbReference>
<keyword evidence="3" id="KW-0378">Hydrolase</keyword>
<dbReference type="Pfam" id="PF17389">
    <property type="entry name" value="Bac_rhamnosid6H"/>
    <property type="match status" value="1"/>
</dbReference>
<dbReference type="Pfam" id="PF08531">
    <property type="entry name" value="Bac_rhamnosid_N"/>
    <property type="match status" value="1"/>
</dbReference>
<dbReference type="EMBL" id="CAEZSP010000005">
    <property type="protein sequence ID" value="CAB4537036.1"/>
    <property type="molecule type" value="Genomic_DNA"/>
</dbReference>
<dbReference type="InterPro" id="IPR035396">
    <property type="entry name" value="Bac_rhamnosid6H"/>
</dbReference>
<dbReference type="EMBL" id="CAEZVG010000010">
    <property type="protein sequence ID" value="CAB4619712.1"/>
    <property type="molecule type" value="Genomic_DNA"/>
</dbReference>
<comment type="catalytic activity">
    <reaction evidence="1">
        <text>Hydrolysis of terminal non-reducing alpha-L-rhamnose residues in alpha-L-rhamnosides.</text>
        <dbReference type="EC" id="3.2.1.40"/>
    </reaction>
</comment>
<dbReference type="GO" id="GO:0005975">
    <property type="term" value="P:carbohydrate metabolic process"/>
    <property type="evidence" value="ECO:0007669"/>
    <property type="project" value="InterPro"/>
</dbReference>
<dbReference type="SUPFAM" id="SSF48208">
    <property type="entry name" value="Six-hairpin glycosidases"/>
    <property type="match status" value="1"/>
</dbReference>
<name>A0A6J6BDQ4_9ZZZZ</name>
<gene>
    <name evidence="8" type="ORF">UFOPK1440_00218</name>
    <name evidence="9" type="ORF">UFOPK1946_00362</name>
</gene>
<dbReference type="InterPro" id="IPR008902">
    <property type="entry name" value="Rhamnosid_concanavalin"/>
</dbReference>
<feature type="domain" description="Alpha-L-rhamnosidase C-terminal" evidence="7">
    <location>
        <begin position="712"/>
        <end position="784"/>
    </location>
</feature>
<evidence type="ECO:0000259" key="7">
    <source>
        <dbReference type="Pfam" id="PF17390"/>
    </source>
</evidence>
<evidence type="ECO:0000313" key="9">
    <source>
        <dbReference type="EMBL" id="CAB4619712.1"/>
    </source>
</evidence>
<feature type="domain" description="Alpha-L-rhamnosidase concanavalin-like" evidence="4">
    <location>
        <begin position="229"/>
        <end position="338"/>
    </location>
</feature>
<dbReference type="Gene3D" id="2.60.420.10">
    <property type="entry name" value="Maltose phosphorylase, domain 3"/>
    <property type="match status" value="1"/>
</dbReference>
<evidence type="ECO:0000256" key="3">
    <source>
        <dbReference type="ARBA" id="ARBA00022801"/>
    </source>
</evidence>
<dbReference type="PANTHER" id="PTHR33307:SF6">
    <property type="entry name" value="ALPHA-RHAMNOSIDASE (EUROFUNG)-RELATED"/>
    <property type="match status" value="1"/>
</dbReference>
<dbReference type="Gene3D" id="2.60.120.260">
    <property type="entry name" value="Galactose-binding domain-like"/>
    <property type="match status" value="2"/>
</dbReference>
<dbReference type="Gene3D" id="1.50.10.10">
    <property type="match status" value="1"/>
</dbReference>
<dbReference type="InterPro" id="IPR013737">
    <property type="entry name" value="Bac_rhamnosid_N"/>
</dbReference>
<organism evidence="8">
    <name type="scientific">freshwater metagenome</name>
    <dbReference type="NCBI Taxonomy" id="449393"/>
    <lineage>
        <taxon>unclassified sequences</taxon>
        <taxon>metagenomes</taxon>
        <taxon>ecological metagenomes</taxon>
    </lineage>
</organism>
<evidence type="ECO:0000259" key="4">
    <source>
        <dbReference type="Pfam" id="PF05592"/>
    </source>
</evidence>
<dbReference type="InterPro" id="IPR035398">
    <property type="entry name" value="Bac_rhamnosid_C"/>
</dbReference>
<sequence>MSYQLTESSPYQYFWSEGEPRAQWMQVREDVVAERAERPAYFLRKEFVVSGPVKKATIKATAQGIYNIYIDGNRIGDKVLTPDTTDYRFHIAVQEYDVTHAIKPGTHTVVFELADGFFRSSTGVWRVDVNYENHVAALFEMDIDYTDGTHQSVDSDLTWKVSPSHILAADLMEGQVEDRRLFDSAIKMNGFDDSAWDAPILGSTEAALVREFAPPIRAIEELKPVSIKTLGDGAIVIDFGQNINGWIKLSNLGPLDTKIEIKHAEGLYPDGHVNMESMILSFPGAASLTGGQRAVVTSSGVKGDLFENYFTTQGFQFVEIIGHPGQITADEISAVVVHSDLRRTGWFTSDNENLNWLHEATVWSFRDNMCGVPTDCPTRERAGWTGDWQLFSPTAAFLYDVLDATRKWMADVVVGQSPDGVIPNIAPSDKKMRPEGEYSLMNGSAGWGDAIVSTPLDMYNAYGDLKLARESWSAMVKWMDFAYGRAKNVRHADRAAARPVPAAHEEFIWDAPFHWGEWLAAGDTLPVDPQEFFTPDHGITATAYMYRSTLQMIEIGKLIGKSDADLKKYFDIAPKIKDAWQKEYILSNGRLANETQANYLRALHFGLSPLELREEMGKRLVAIIREAGNHLGTGFLATPYLLSTLSDIGYTDVAYDILFQDTVPSWMYMKKKGATTIWENWGGIDDDGKLDASLNHYSKGAVISFLHQYIAGLKSVAPAYKSFVVKPHLSSKVNEIDLKLDSAHGRIEVQWKRVNERFDIRILVPAGSTATAELPDGSSHTLTSGENKLSCALAI</sequence>
<dbReference type="InterPro" id="IPR008928">
    <property type="entry name" value="6-hairpin_glycosidase_sf"/>
</dbReference>
<feature type="domain" description="Alpha-L-rhamnosidase six-hairpin glycosidase" evidence="6">
    <location>
        <begin position="342"/>
        <end position="710"/>
    </location>
</feature>
<feature type="domain" description="Bacterial alpha-L-rhamnosidase N-terminal" evidence="5">
    <location>
        <begin position="53"/>
        <end position="219"/>
    </location>
</feature>
<dbReference type="InterPro" id="IPR012341">
    <property type="entry name" value="6hp_glycosidase-like_sf"/>
</dbReference>
<accession>A0A6J6BDQ4</accession>
<dbReference type="EC" id="3.2.1.40" evidence="2"/>
<evidence type="ECO:0000256" key="2">
    <source>
        <dbReference type="ARBA" id="ARBA00012652"/>
    </source>
</evidence>
<dbReference type="AlphaFoldDB" id="A0A6J6BDQ4"/>
<protein>
    <recommendedName>
        <fullName evidence="2">alpha-L-rhamnosidase</fullName>
        <ecNumber evidence="2">3.2.1.40</ecNumber>
    </recommendedName>
</protein>
<proteinExistence type="predicted"/>
<dbReference type="InterPro" id="IPR016007">
    <property type="entry name" value="Alpha_rhamnosid"/>
</dbReference>
<dbReference type="Pfam" id="PF17390">
    <property type="entry name" value="Bac_rhamnosid_C"/>
    <property type="match status" value="1"/>
</dbReference>
<evidence type="ECO:0000256" key="1">
    <source>
        <dbReference type="ARBA" id="ARBA00001445"/>
    </source>
</evidence>
<evidence type="ECO:0000259" key="5">
    <source>
        <dbReference type="Pfam" id="PF08531"/>
    </source>
</evidence>
<dbReference type="Pfam" id="PF05592">
    <property type="entry name" value="Bac_rhamnosid"/>
    <property type="match status" value="1"/>
</dbReference>
<evidence type="ECO:0000259" key="6">
    <source>
        <dbReference type="Pfam" id="PF17389"/>
    </source>
</evidence>